<dbReference type="AlphaFoldDB" id="A0A6V7NZP9"/>
<evidence type="ECO:0000256" key="2">
    <source>
        <dbReference type="SAM" id="MobiDB-lite"/>
    </source>
</evidence>
<evidence type="ECO:0000313" key="3">
    <source>
        <dbReference type="EMBL" id="CAD1824063.1"/>
    </source>
</evidence>
<dbReference type="PANTHER" id="PTHR48046:SF1">
    <property type="entry name" value="GLYCOSYLTRANSFERASE-RELATED"/>
    <property type="match status" value="1"/>
</dbReference>
<evidence type="ECO:0008006" key="4">
    <source>
        <dbReference type="Google" id="ProtNLM"/>
    </source>
</evidence>
<feature type="compositionally biased region" description="Basic and acidic residues" evidence="2">
    <location>
        <begin position="53"/>
        <end position="72"/>
    </location>
</feature>
<gene>
    <name evidence="3" type="ORF">CB5_LOCUS7274</name>
</gene>
<protein>
    <recommendedName>
        <fullName evidence="4">Hydroquinone glucosyltransferase</fullName>
    </recommendedName>
</protein>
<dbReference type="PANTHER" id="PTHR48046">
    <property type="entry name" value="UDP-GLYCOSYLTRANSFERASE 72E1"/>
    <property type="match status" value="1"/>
</dbReference>
<sequence>MLTLALRLPRLDDTTDVDFEDLPDPVRLPAASPYAGRTSRPLAQEVTSRVRSAHPDHEQLQRRGGDPGEQLRGDGAGGAESHQRGGASGSREAAGPPGGSDGPVRSDEADESGCLEWLDRQPADSVLFVSFGSGGSLSTEQMQEMALGLEASGQRFLWVVRCPSDKEKNAAFFTSGNKDDPSNYLPEGFLERTKDVGRVVPSWAPQGNESRRPHVVLLSSPGIGHVMPLADFAVRLAAHGFSATLLTFSNFDSPAQAAFLSSLPSDSVTSVSLPSISLSDLPPDSPIEVHLCALLARCLPLGVPGYIFYPSNLTMLTLALHLPRLDETTDVDFEDLPDPVRLPGCVAIRGTDFPDPFRKKSHPAHAPLIQTLRKYSEAAGILVNSFEEMEPEAVKAIIEEEQVEAGRPPVHLVGPTVRSAGSDEEDESGCLEWLDRQPAGSVLFVSLGSGGTISTSSCRRWRSGWRPAGSAFSGSSGAPVTAKRVLPSSPRVPEDS</sequence>
<proteinExistence type="predicted"/>
<feature type="region of interest" description="Disordered" evidence="2">
    <location>
        <begin position="1"/>
        <end position="111"/>
    </location>
</feature>
<dbReference type="SUPFAM" id="SSF53756">
    <property type="entry name" value="UDP-Glycosyltransferase/glycogen phosphorylase"/>
    <property type="match status" value="2"/>
</dbReference>
<keyword evidence="1" id="KW-0328">Glycosyltransferase</keyword>
<feature type="compositionally biased region" description="Low complexity" evidence="2">
    <location>
        <begin position="468"/>
        <end position="478"/>
    </location>
</feature>
<keyword evidence="1" id="KW-0808">Transferase</keyword>
<name>A0A6V7NZP9_ANACO</name>
<dbReference type="Gene3D" id="3.40.50.2000">
    <property type="entry name" value="Glycogen Phosphorylase B"/>
    <property type="match status" value="2"/>
</dbReference>
<accession>A0A6V7NZP9</accession>
<dbReference type="GO" id="GO:0016757">
    <property type="term" value="F:glycosyltransferase activity"/>
    <property type="evidence" value="ECO:0007669"/>
    <property type="project" value="UniProtKB-KW"/>
</dbReference>
<organism evidence="3">
    <name type="scientific">Ananas comosus var. bracteatus</name>
    <name type="common">red pineapple</name>
    <dbReference type="NCBI Taxonomy" id="296719"/>
    <lineage>
        <taxon>Eukaryota</taxon>
        <taxon>Viridiplantae</taxon>
        <taxon>Streptophyta</taxon>
        <taxon>Embryophyta</taxon>
        <taxon>Tracheophyta</taxon>
        <taxon>Spermatophyta</taxon>
        <taxon>Magnoliopsida</taxon>
        <taxon>Liliopsida</taxon>
        <taxon>Poales</taxon>
        <taxon>Bromeliaceae</taxon>
        <taxon>Bromelioideae</taxon>
        <taxon>Ananas</taxon>
    </lineage>
</organism>
<feature type="region of interest" description="Disordered" evidence="2">
    <location>
        <begin position="467"/>
        <end position="496"/>
    </location>
</feature>
<feature type="compositionally biased region" description="Acidic residues" evidence="2">
    <location>
        <begin position="14"/>
        <end position="23"/>
    </location>
</feature>
<reference evidence="3" key="1">
    <citation type="submission" date="2020-07" db="EMBL/GenBank/DDBJ databases">
        <authorList>
            <person name="Lin J."/>
        </authorList>
    </citation>
    <scope>NUCLEOTIDE SEQUENCE</scope>
</reference>
<evidence type="ECO:0000256" key="1">
    <source>
        <dbReference type="ARBA" id="ARBA00022676"/>
    </source>
</evidence>
<dbReference type="EMBL" id="LR862143">
    <property type="protein sequence ID" value="CAD1824063.1"/>
    <property type="molecule type" value="Genomic_DNA"/>
</dbReference>